<sequence length="102" mass="11218">MTRLTLLFAVTFAYLAVATKAAATEEFGICSCFTPKYDASCCLKVKGTQFQNVCDTPDFKGTVSTYESCCTGSGGKYKCKIGYREVGHYPDEPTQYNCTTRN</sequence>
<feature type="chain" id="PRO_5034947147" evidence="1">
    <location>
        <begin position="24"/>
        <end position="102"/>
    </location>
</feature>
<accession>A0A8H7PJ04</accession>
<keyword evidence="1" id="KW-0732">Signal</keyword>
<name>A0A8H7PJ04_MORIS</name>
<dbReference type="AlphaFoldDB" id="A0A8H7PJ04"/>
<evidence type="ECO:0000313" key="2">
    <source>
        <dbReference type="EMBL" id="KAG2174748.1"/>
    </source>
</evidence>
<feature type="signal peptide" evidence="1">
    <location>
        <begin position="1"/>
        <end position="23"/>
    </location>
</feature>
<evidence type="ECO:0000256" key="1">
    <source>
        <dbReference type="SAM" id="SignalP"/>
    </source>
</evidence>
<keyword evidence="3" id="KW-1185">Reference proteome</keyword>
<proteinExistence type="predicted"/>
<evidence type="ECO:0000313" key="3">
    <source>
        <dbReference type="Proteomes" id="UP000654370"/>
    </source>
</evidence>
<dbReference type="Proteomes" id="UP000654370">
    <property type="component" value="Unassembled WGS sequence"/>
</dbReference>
<protein>
    <submittedName>
        <fullName evidence="2">Uncharacterized protein</fullName>
    </submittedName>
</protein>
<dbReference type="OrthoDB" id="2390373at2759"/>
<comment type="caution">
    <text evidence="2">The sequence shown here is derived from an EMBL/GenBank/DDBJ whole genome shotgun (WGS) entry which is preliminary data.</text>
</comment>
<reference evidence="2" key="1">
    <citation type="submission" date="2020-12" db="EMBL/GenBank/DDBJ databases">
        <title>Metabolic potential, ecology and presence of endohyphal bacteria is reflected in genomic diversity of Mucoromycotina.</title>
        <authorList>
            <person name="Muszewska A."/>
            <person name="Okrasinska A."/>
            <person name="Steczkiewicz K."/>
            <person name="Drgas O."/>
            <person name="Orlowska M."/>
            <person name="Perlinska-Lenart U."/>
            <person name="Aleksandrzak-Piekarczyk T."/>
            <person name="Szatraj K."/>
            <person name="Zielenkiewicz U."/>
            <person name="Pilsyk S."/>
            <person name="Malc E."/>
            <person name="Mieczkowski P."/>
            <person name="Kruszewska J.S."/>
            <person name="Biernat P."/>
            <person name="Pawlowska J."/>
        </authorList>
    </citation>
    <scope>NUCLEOTIDE SEQUENCE</scope>
    <source>
        <strain evidence="2">WA0000067209</strain>
    </source>
</reference>
<dbReference type="EMBL" id="JAEPQZ010000012">
    <property type="protein sequence ID" value="KAG2174748.1"/>
    <property type="molecule type" value="Genomic_DNA"/>
</dbReference>
<gene>
    <name evidence="2" type="ORF">INT43_005806</name>
</gene>
<organism evidence="2 3">
    <name type="scientific">Mortierella isabellina</name>
    <name type="common">Filamentous fungus</name>
    <name type="synonym">Umbelopsis isabellina</name>
    <dbReference type="NCBI Taxonomy" id="91625"/>
    <lineage>
        <taxon>Eukaryota</taxon>
        <taxon>Fungi</taxon>
        <taxon>Fungi incertae sedis</taxon>
        <taxon>Mucoromycota</taxon>
        <taxon>Mucoromycotina</taxon>
        <taxon>Umbelopsidomycetes</taxon>
        <taxon>Umbelopsidales</taxon>
        <taxon>Umbelopsidaceae</taxon>
        <taxon>Umbelopsis</taxon>
    </lineage>
</organism>